<dbReference type="Proteomes" id="UP000005396">
    <property type="component" value="Unassembled WGS sequence"/>
</dbReference>
<reference evidence="1 2" key="1">
    <citation type="submission" date="2007-08" db="EMBL/GenBank/DDBJ databases">
        <authorList>
            <person name="Fulton L."/>
            <person name="Clifton S."/>
            <person name="Fulton B."/>
            <person name="Xu J."/>
            <person name="Minx P."/>
            <person name="Pepin K.H."/>
            <person name="Johnson M."/>
            <person name="Thiruvilangam P."/>
            <person name="Bhonagiri V."/>
            <person name="Nash W.E."/>
            <person name="Mardis E.R."/>
            <person name="Wilson R.K."/>
        </authorList>
    </citation>
    <scope>NUCLEOTIDE SEQUENCE [LARGE SCALE GENOMIC DNA]</scope>
    <source>
        <strain evidence="2">ATCC BAA-613 / DSM 15670 / CCUG 46953 / JCM 12243 / WAL 16351</strain>
    </source>
</reference>
<dbReference type="HOGENOM" id="CLU_1382008_0_0_9"/>
<dbReference type="AlphaFoldDB" id="A8S3P8"/>
<gene>
    <name evidence="1" type="ORF">CLOBOL_06688</name>
</gene>
<dbReference type="PaxDb" id="411902-CLOBOL_06688"/>
<dbReference type="eggNOG" id="ENOG502ZB8F">
    <property type="taxonomic scope" value="Bacteria"/>
</dbReference>
<dbReference type="EMBL" id="ABCC02000057">
    <property type="protein sequence ID" value="EDP13056.1"/>
    <property type="molecule type" value="Genomic_DNA"/>
</dbReference>
<evidence type="ECO:0000313" key="1">
    <source>
        <dbReference type="EMBL" id="EDP13056.1"/>
    </source>
</evidence>
<name>A8S3P8_ENTBW</name>
<proteinExistence type="predicted"/>
<reference evidence="1 2" key="2">
    <citation type="submission" date="2007-09" db="EMBL/GenBank/DDBJ databases">
        <title>Draft genome sequence of Clostridium bolteae (ATCC BAA-613).</title>
        <authorList>
            <person name="Sudarsanam P."/>
            <person name="Ley R."/>
            <person name="Guruge J."/>
            <person name="Turnbaugh P.J."/>
            <person name="Mahowald M."/>
            <person name="Liep D."/>
            <person name="Gordon J."/>
        </authorList>
    </citation>
    <scope>NUCLEOTIDE SEQUENCE [LARGE SCALE GENOMIC DNA]</scope>
    <source>
        <strain evidence="2">ATCC BAA-613 / DSM 15670 / CCUG 46953 / JCM 12243 / WAL 16351</strain>
    </source>
</reference>
<organism evidence="1 2">
    <name type="scientific">Enterocloster bolteae (strain ATCC BAA-613 / DSM 15670 / CCUG 46953 / JCM 12243 / WAL 16351)</name>
    <name type="common">Clostridium bolteae</name>
    <dbReference type="NCBI Taxonomy" id="411902"/>
    <lineage>
        <taxon>Bacteria</taxon>
        <taxon>Bacillati</taxon>
        <taxon>Bacillota</taxon>
        <taxon>Clostridia</taxon>
        <taxon>Lachnospirales</taxon>
        <taxon>Lachnospiraceae</taxon>
        <taxon>Enterocloster</taxon>
    </lineage>
</organism>
<accession>A8S3P8</accession>
<evidence type="ECO:0000313" key="2">
    <source>
        <dbReference type="Proteomes" id="UP000005396"/>
    </source>
</evidence>
<sequence>MNSGGAVGAVLCPVGFRDEHTAADRTAFQVLIPENLRFQRLVQRQNRPAEPLTADRERNRLRTGAGVPIVKEHTVPVLITAALPADQGVCLFPLRWGHAVKGTVRPAFQRWQVFIGVISHAFPPFFAFAVRPEKASCPIPAACSGVGTLPAASGHLSRSDLWTKCPEVRLLAVLPRPGYFFSDGHSVFKVLSIDELP</sequence>
<comment type="caution">
    <text evidence="1">The sequence shown here is derived from an EMBL/GenBank/DDBJ whole genome shotgun (WGS) entry which is preliminary data.</text>
</comment>
<protein>
    <submittedName>
        <fullName evidence="1">Uncharacterized protein</fullName>
    </submittedName>
</protein>